<name>A0A7J7HZ32_CAMSI</name>
<reference evidence="2" key="1">
    <citation type="journal article" date="2020" name="Nat. Commun.">
        <title>Genome assembly of wild tea tree DASZ reveals pedigree and selection history of tea varieties.</title>
        <authorList>
            <person name="Zhang W."/>
            <person name="Zhang Y."/>
            <person name="Qiu H."/>
            <person name="Guo Y."/>
            <person name="Wan H."/>
            <person name="Zhang X."/>
            <person name="Scossa F."/>
            <person name="Alseekh S."/>
            <person name="Zhang Q."/>
            <person name="Wang P."/>
            <person name="Xu L."/>
            <person name="Schmidt M.H."/>
            <person name="Jia X."/>
            <person name="Li D."/>
            <person name="Zhu A."/>
            <person name="Guo F."/>
            <person name="Chen W."/>
            <person name="Ni D."/>
            <person name="Usadel B."/>
            <person name="Fernie A.R."/>
            <person name="Wen W."/>
        </authorList>
    </citation>
    <scope>NUCLEOTIDE SEQUENCE [LARGE SCALE GENOMIC DNA]</scope>
    <source>
        <strain evidence="2">cv. G240</strain>
    </source>
</reference>
<reference evidence="1 2" key="2">
    <citation type="submission" date="2020-07" db="EMBL/GenBank/DDBJ databases">
        <title>Genome assembly of wild tea tree DASZ reveals pedigree and selection history of tea varieties.</title>
        <authorList>
            <person name="Zhang W."/>
        </authorList>
    </citation>
    <scope>NUCLEOTIDE SEQUENCE [LARGE SCALE GENOMIC DNA]</scope>
    <source>
        <strain evidence="2">cv. G240</strain>
        <tissue evidence="1">Leaf</tissue>
    </source>
</reference>
<sequence length="101" mass="11969">MKIKFIKLFCARRNLGHLQSLKKNLTKNVIKLSNSKKVRPTCYIIFHICVIYIKKKKICVSNLVTPKKKKKKKDYHVCSRKWKNIQLVISVEMKKLICHSI</sequence>
<dbReference type="Proteomes" id="UP000593564">
    <property type="component" value="Unassembled WGS sequence"/>
</dbReference>
<proteinExistence type="predicted"/>
<organism evidence="1 2">
    <name type="scientific">Camellia sinensis</name>
    <name type="common">Tea plant</name>
    <name type="synonym">Thea sinensis</name>
    <dbReference type="NCBI Taxonomy" id="4442"/>
    <lineage>
        <taxon>Eukaryota</taxon>
        <taxon>Viridiplantae</taxon>
        <taxon>Streptophyta</taxon>
        <taxon>Embryophyta</taxon>
        <taxon>Tracheophyta</taxon>
        <taxon>Spermatophyta</taxon>
        <taxon>Magnoliopsida</taxon>
        <taxon>eudicotyledons</taxon>
        <taxon>Gunneridae</taxon>
        <taxon>Pentapetalae</taxon>
        <taxon>asterids</taxon>
        <taxon>Ericales</taxon>
        <taxon>Theaceae</taxon>
        <taxon>Camellia</taxon>
    </lineage>
</organism>
<gene>
    <name evidence="1" type="ORF">HYC85_004970</name>
</gene>
<evidence type="ECO:0000313" key="1">
    <source>
        <dbReference type="EMBL" id="KAF5957745.1"/>
    </source>
</evidence>
<dbReference type="EMBL" id="JACBKZ010000002">
    <property type="protein sequence ID" value="KAF5957745.1"/>
    <property type="molecule type" value="Genomic_DNA"/>
</dbReference>
<evidence type="ECO:0000313" key="2">
    <source>
        <dbReference type="Proteomes" id="UP000593564"/>
    </source>
</evidence>
<keyword evidence="2" id="KW-1185">Reference proteome</keyword>
<protein>
    <submittedName>
        <fullName evidence="1">Uncharacterized protein</fullName>
    </submittedName>
</protein>
<comment type="caution">
    <text evidence="1">The sequence shown here is derived from an EMBL/GenBank/DDBJ whole genome shotgun (WGS) entry which is preliminary data.</text>
</comment>
<dbReference type="AlphaFoldDB" id="A0A7J7HZ32"/>
<accession>A0A7J7HZ32</accession>